<evidence type="ECO:0000313" key="2">
    <source>
        <dbReference type="EMBL" id="SCE97713.1"/>
    </source>
</evidence>
<dbReference type="EMBL" id="LT607413">
    <property type="protein sequence ID" value="SCE97713.1"/>
    <property type="molecule type" value="Genomic_DNA"/>
</dbReference>
<evidence type="ECO:0000256" key="1">
    <source>
        <dbReference type="ARBA" id="ARBA00038396"/>
    </source>
</evidence>
<dbReference type="Pfam" id="PF04820">
    <property type="entry name" value="Trp_halogenase"/>
    <property type="match status" value="1"/>
</dbReference>
<gene>
    <name evidence="2" type="ORF">GA0070618_2356</name>
</gene>
<comment type="similarity">
    <text evidence="1">Belongs to the flavin-dependent halogenase family. Bacterial tryptophan halogenase subfamily.</text>
</comment>
<dbReference type="Proteomes" id="UP000198253">
    <property type="component" value="Chromosome I"/>
</dbReference>
<dbReference type="PANTHER" id="PTHR43747:SF1">
    <property type="entry name" value="SLR1998 PROTEIN"/>
    <property type="match status" value="1"/>
</dbReference>
<dbReference type="Gene3D" id="3.50.50.60">
    <property type="entry name" value="FAD/NAD(P)-binding domain"/>
    <property type="match status" value="1"/>
</dbReference>
<evidence type="ECO:0000313" key="3">
    <source>
        <dbReference type="Proteomes" id="UP000198253"/>
    </source>
</evidence>
<dbReference type="InterPro" id="IPR006905">
    <property type="entry name" value="Flavin_halogenase"/>
</dbReference>
<dbReference type="InParanoid" id="A0A1C4WNJ8"/>
<dbReference type="AlphaFoldDB" id="A0A1C4WNJ8"/>
<organism evidence="2 3">
    <name type="scientific">Micromonospora echinospora</name>
    <name type="common">Micromonospora purpurea</name>
    <dbReference type="NCBI Taxonomy" id="1877"/>
    <lineage>
        <taxon>Bacteria</taxon>
        <taxon>Bacillati</taxon>
        <taxon>Actinomycetota</taxon>
        <taxon>Actinomycetes</taxon>
        <taxon>Micromonosporales</taxon>
        <taxon>Micromonosporaceae</taxon>
        <taxon>Micromonospora</taxon>
    </lineage>
</organism>
<dbReference type="InterPro" id="IPR036188">
    <property type="entry name" value="FAD/NAD-bd_sf"/>
</dbReference>
<dbReference type="PANTHER" id="PTHR43747">
    <property type="entry name" value="FAD-BINDING PROTEIN"/>
    <property type="match status" value="1"/>
</dbReference>
<protein>
    <submittedName>
        <fullName evidence="2">Dehydrogenase (Flavoprotein)</fullName>
    </submittedName>
</protein>
<reference evidence="3" key="1">
    <citation type="submission" date="2016-06" db="EMBL/GenBank/DDBJ databases">
        <authorList>
            <person name="Varghese N."/>
            <person name="Submissions Spin"/>
        </authorList>
    </citation>
    <scope>NUCLEOTIDE SEQUENCE [LARGE SCALE GENOMIC DNA]</scope>
    <source>
        <strain evidence="3">DSM 43816</strain>
    </source>
</reference>
<proteinExistence type="inferred from homology"/>
<dbReference type="PRINTS" id="PR00420">
    <property type="entry name" value="RNGMNOXGNASE"/>
</dbReference>
<dbReference type="SUPFAM" id="SSF51905">
    <property type="entry name" value="FAD/NAD(P)-binding domain"/>
    <property type="match status" value="1"/>
</dbReference>
<sequence>MHFAHHFSFRHRSTGHIPCTSEREVKHVREYYDVVIMGGGPAGSTLGALIAQRTDLRIAIFDREVFPREHIGESFAHPVVPALQESGALAKVLASPCWVKKFGGIFSWDPERPSIARFDDVLFERDGVHRWTMHVNRAEFDHILLDHAADVGVDVFQGVSVTAYEPDGRGGLVRLGDDRAVRAGYFVDASGRQSSVSAARNKRGWLSNFKNIAIWQHFTNCGQTQNLVADWNIFTADNLSPIGCFAFRDGWCWYIPVPKVIDGRRVLTHSIGIVTNPAVLREPDRDFTDQKTFLETVRQVPYLKELIGDAVPVADNMLTATNYSRVSEEFADYDERHLLVGDAAFFVDPLFSSGVAVALTQAATAALLLQKTTDGSLDETDQRQLWLDYNAKWHGTAETFALMIDQWYHAIAKNNPGSIYWNTRGTGADLGIREQTFDALLNTAFQPALLEVMTHGSRKVEDLDAAGPYLAASALAEPADLTDDAVVALAPTTAIRDSVTFVVPGFKATNPPANVQLPPVILDGMADYWRNPITNAASAPSPLRDTIPCRRIYSTDDPHGTTIDADPQRDGVDELWALLSGGPVKYGEIAARLSPPQTRLVKRMCVTGFLQINPAT</sequence>
<keyword evidence="3" id="KW-1185">Reference proteome</keyword>
<name>A0A1C4WNJ8_MICEC</name>
<dbReference type="Gene3D" id="3.30.9.100">
    <property type="match status" value="1"/>
</dbReference>
<accession>A0A1C4WNJ8</accession>
<dbReference type="InterPro" id="IPR050816">
    <property type="entry name" value="Flavin-dep_Halogenase_NPB"/>
</dbReference>
<dbReference type="GO" id="GO:0004497">
    <property type="term" value="F:monooxygenase activity"/>
    <property type="evidence" value="ECO:0007669"/>
    <property type="project" value="InterPro"/>
</dbReference>